<feature type="transmembrane region" description="Helical" evidence="5">
    <location>
        <begin position="247"/>
        <end position="268"/>
    </location>
</feature>
<name>A0A4U5NHU2_STECR</name>
<keyword evidence="7" id="KW-1185">Reference proteome</keyword>
<dbReference type="OrthoDB" id="5857248at2759"/>
<feature type="transmembrane region" description="Helical" evidence="5">
    <location>
        <begin position="94"/>
        <end position="116"/>
    </location>
</feature>
<evidence type="ECO:0000313" key="7">
    <source>
        <dbReference type="Proteomes" id="UP000298663"/>
    </source>
</evidence>
<gene>
    <name evidence="6" type="ORF">L596_016029</name>
</gene>
<reference evidence="6 7" key="2">
    <citation type="journal article" date="2019" name="G3 (Bethesda)">
        <title>Hybrid Assembly of the Genome of the Entomopathogenic Nematode Steinernema carpocapsae Identifies the X-Chromosome.</title>
        <authorList>
            <person name="Serra L."/>
            <person name="Macchietto M."/>
            <person name="Macias-Munoz A."/>
            <person name="McGill C.J."/>
            <person name="Rodriguez I.M."/>
            <person name="Rodriguez B."/>
            <person name="Murad R."/>
            <person name="Mortazavi A."/>
        </authorList>
    </citation>
    <scope>NUCLEOTIDE SEQUENCE [LARGE SCALE GENOMIC DNA]</scope>
    <source>
        <strain evidence="6 7">ALL</strain>
    </source>
</reference>
<comment type="subcellular location">
    <subcellularLocation>
        <location evidence="1">Membrane</location>
    </subcellularLocation>
</comment>
<dbReference type="EMBL" id="AZBU02000004">
    <property type="protein sequence ID" value="TKR82283.1"/>
    <property type="molecule type" value="Genomic_DNA"/>
</dbReference>
<evidence type="ECO:0000256" key="1">
    <source>
        <dbReference type="ARBA" id="ARBA00004370"/>
    </source>
</evidence>
<dbReference type="GO" id="GO:0016020">
    <property type="term" value="C:membrane"/>
    <property type="evidence" value="ECO:0007669"/>
    <property type="project" value="UniProtKB-SubCell"/>
</dbReference>
<evidence type="ECO:0000256" key="2">
    <source>
        <dbReference type="ARBA" id="ARBA00022692"/>
    </source>
</evidence>
<dbReference type="GO" id="GO:0004930">
    <property type="term" value="F:G protein-coupled receptor activity"/>
    <property type="evidence" value="ECO:0007669"/>
    <property type="project" value="InterPro"/>
</dbReference>
<accession>A0A4U5NHU2</accession>
<evidence type="ECO:0000313" key="6">
    <source>
        <dbReference type="EMBL" id="TKR82283.1"/>
    </source>
</evidence>
<dbReference type="SUPFAM" id="SSF81321">
    <property type="entry name" value="Family A G protein-coupled receptor-like"/>
    <property type="match status" value="1"/>
</dbReference>
<sequence>MSHLPLNYRYIAGFLYIGLAAITFPIYAIIVKIFLTHKTFSSNISYVILAVLGIFDCFMLIGFAGCGVFTIYDNTFNWIFEKAFLSMMNASRNATFPTILLIAFNRFVVLTKFVLLPPDFYKFTLIGLFAYWLTFTILCMTTLAGQKYFLDFALGAYDYSLKWSPYIGSLEYHINIACLGVALGLYLITVVVLIYRRNQMFFTDRNVLQLPEIRVLAMAMVIFLVYSLDVLVTYFGPQFIAINQMVAIMLMVALECTCGLLNPLLFLIMNSSSPKAGLALRSSLRASTQTRLPCILCRRRRFTDRKCMIFR</sequence>
<organism evidence="6 7">
    <name type="scientific">Steinernema carpocapsae</name>
    <name type="common">Entomopathogenic nematode</name>
    <dbReference type="NCBI Taxonomy" id="34508"/>
    <lineage>
        <taxon>Eukaryota</taxon>
        <taxon>Metazoa</taxon>
        <taxon>Ecdysozoa</taxon>
        <taxon>Nematoda</taxon>
        <taxon>Chromadorea</taxon>
        <taxon>Rhabditida</taxon>
        <taxon>Tylenchina</taxon>
        <taxon>Panagrolaimomorpha</taxon>
        <taxon>Strongyloidoidea</taxon>
        <taxon>Steinernematidae</taxon>
        <taxon>Steinernema</taxon>
    </lineage>
</organism>
<keyword evidence="4 5" id="KW-0472">Membrane</keyword>
<evidence type="ECO:0008006" key="8">
    <source>
        <dbReference type="Google" id="ProtNLM"/>
    </source>
</evidence>
<dbReference type="InterPro" id="IPR000276">
    <property type="entry name" value="GPCR_Rhodpsn"/>
</dbReference>
<dbReference type="Proteomes" id="UP000298663">
    <property type="component" value="Unassembled WGS sequence"/>
</dbReference>
<feature type="transmembrane region" description="Helical" evidence="5">
    <location>
        <begin position="215"/>
        <end position="235"/>
    </location>
</feature>
<dbReference type="Gene3D" id="1.20.1070.10">
    <property type="entry name" value="Rhodopsin 7-helix transmembrane proteins"/>
    <property type="match status" value="1"/>
</dbReference>
<protein>
    <recommendedName>
        <fullName evidence="8">7TM GPCR serpentine receptor class x (Srx) domain-containing protein</fullName>
    </recommendedName>
</protein>
<evidence type="ECO:0000256" key="5">
    <source>
        <dbReference type="SAM" id="Phobius"/>
    </source>
</evidence>
<comment type="caution">
    <text evidence="6">The sequence shown here is derived from an EMBL/GenBank/DDBJ whole genome shotgun (WGS) entry which is preliminary data.</text>
</comment>
<keyword evidence="2 5" id="KW-0812">Transmembrane</keyword>
<feature type="transmembrane region" description="Helical" evidence="5">
    <location>
        <begin position="47"/>
        <end position="72"/>
    </location>
</feature>
<dbReference type="AlphaFoldDB" id="A0A4U5NHU2"/>
<feature type="transmembrane region" description="Helical" evidence="5">
    <location>
        <begin position="123"/>
        <end position="144"/>
    </location>
</feature>
<keyword evidence="3 5" id="KW-1133">Transmembrane helix</keyword>
<feature type="transmembrane region" description="Helical" evidence="5">
    <location>
        <begin position="12"/>
        <end position="35"/>
    </location>
</feature>
<feature type="transmembrane region" description="Helical" evidence="5">
    <location>
        <begin position="172"/>
        <end position="195"/>
    </location>
</feature>
<proteinExistence type="predicted"/>
<evidence type="ECO:0000256" key="4">
    <source>
        <dbReference type="ARBA" id="ARBA00023136"/>
    </source>
</evidence>
<reference evidence="6 7" key="1">
    <citation type="journal article" date="2015" name="Genome Biol.">
        <title>Comparative genomics of Steinernema reveals deeply conserved gene regulatory networks.</title>
        <authorList>
            <person name="Dillman A.R."/>
            <person name="Macchietto M."/>
            <person name="Porter C.F."/>
            <person name="Rogers A."/>
            <person name="Williams B."/>
            <person name="Antoshechkin I."/>
            <person name="Lee M.M."/>
            <person name="Goodwin Z."/>
            <person name="Lu X."/>
            <person name="Lewis E.E."/>
            <person name="Goodrich-Blair H."/>
            <person name="Stock S.P."/>
            <person name="Adams B.J."/>
            <person name="Sternberg P.W."/>
            <person name="Mortazavi A."/>
        </authorList>
    </citation>
    <scope>NUCLEOTIDE SEQUENCE [LARGE SCALE GENOMIC DNA]</scope>
    <source>
        <strain evidence="6 7">ALL</strain>
    </source>
</reference>
<evidence type="ECO:0000256" key="3">
    <source>
        <dbReference type="ARBA" id="ARBA00022989"/>
    </source>
</evidence>
<dbReference type="PROSITE" id="PS00237">
    <property type="entry name" value="G_PROTEIN_RECEP_F1_1"/>
    <property type="match status" value="1"/>
</dbReference>